<dbReference type="AlphaFoldDB" id="A0A1V1PDF2"/>
<name>A0A1V1PDF2_9BACT</name>
<dbReference type="InterPro" id="IPR003594">
    <property type="entry name" value="HATPase_dom"/>
</dbReference>
<proteinExistence type="predicted"/>
<dbReference type="Gene3D" id="3.30.565.10">
    <property type="entry name" value="Histidine kinase-like ATPase, C-terminal domain"/>
    <property type="match status" value="1"/>
</dbReference>
<reference evidence="3" key="1">
    <citation type="submission" date="2012-11" db="EMBL/GenBank/DDBJ databases">
        <authorList>
            <person name="Lucero-Rivera Y.E."/>
            <person name="Tovar-Ramirez D."/>
        </authorList>
    </citation>
    <scope>NUCLEOTIDE SEQUENCE [LARGE SCALE GENOMIC DNA]</scope>
    <source>
        <strain evidence="3">Araruama</strain>
    </source>
</reference>
<dbReference type="SUPFAM" id="SSF55874">
    <property type="entry name" value="ATPase domain of HSP90 chaperone/DNA topoisomerase II/histidine kinase"/>
    <property type="match status" value="1"/>
</dbReference>
<dbReference type="InterPro" id="IPR051315">
    <property type="entry name" value="Bact_Chemotaxis_CheA"/>
</dbReference>
<organism evidence="2 3">
    <name type="scientific">Candidatus Magnetoglobus multicellularis str. Araruama</name>
    <dbReference type="NCBI Taxonomy" id="890399"/>
    <lineage>
        <taxon>Bacteria</taxon>
        <taxon>Pseudomonadati</taxon>
        <taxon>Thermodesulfobacteriota</taxon>
        <taxon>Desulfobacteria</taxon>
        <taxon>Desulfobacterales</taxon>
        <taxon>Desulfobacteraceae</taxon>
        <taxon>Candidatus Magnetoglobus</taxon>
    </lineage>
</organism>
<dbReference type="InterPro" id="IPR036890">
    <property type="entry name" value="HATPase_C_sf"/>
</dbReference>
<evidence type="ECO:0000313" key="2">
    <source>
        <dbReference type="EMBL" id="ETR72814.1"/>
    </source>
</evidence>
<dbReference type="EMBL" id="ATBP01000110">
    <property type="protein sequence ID" value="ETR72814.1"/>
    <property type="molecule type" value="Genomic_DNA"/>
</dbReference>
<evidence type="ECO:0000259" key="1">
    <source>
        <dbReference type="Pfam" id="PF02518"/>
    </source>
</evidence>
<dbReference type="PANTHER" id="PTHR43395:SF10">
    <property type="entry name" value="CHEMOTAXIS PROTEIN CHEA"/>
    <property type="match status" value="1"/>
</dbReference>
<feature type="domain" description="Histidine kinase/HSP90-like ATPase" evidence="1">
    <location>
        <begin position="423"/>
        <end position="557"/>
    </location>
</feature>
<dbReference type="Pfam" id="PF02518">
    <property type="entry name" value="HATPase_c"/>
    <property type="match status" value="1"/>
</dbReference>
<dbReference type="PANTHER" id="PTHR43395">
    <property type="entry name" value="SENSOR HISTIDINE KINASE CHEA"/>
    <property type="match status" value="1"/>
</dbReference>
<dbReference type="Proteomes" id="UP000189670">
    <property type="component" value="Unassembled WGS sequence"/>
</dbReference>
<evidence type="ECO:0000313" key="3">
    <source>
        <dbReference type="Proteomes" id="UP000189670"/>
    </source>
</evidence>
<gene>
    <name evidence="2" type="ORF">OMM_01412</name>
</gene>
<sequence>MSQENQNDDSLKMYELVKHVEGDETPQVMATVAIHLDESENLAIQPAPEKKEEKVDSAELIELQKKYDILMSSLPVGLLVVNEKLEVGPEYTNVCADIFGQADLENKNLLDLLNASDEERSTISDYLKSFIQTLGEPGTVNPIEILDIIPPSQESEESENSEEIAQKESRQIRIGYQMISQAADGSAQVLVIIEDITPIKTANEGVERIEKNMQRLGTIIVDPDLSAELLSEQINCVDTAIDNLTQLKESPDKTELIASLSLNVHKIAGLSIGFGEDHIIDQSEKLLDTIRQVINKKASDDWMTSCESLLNELSETISNFSESFQELTGLEIEEQPVKKLKIMGQNLTNLAETLRKLKINAEDKAQLIDQVNELKSVSVYDGFSRTARLIQGIIDITGESAAFSIEDSDIMMDYALAQSLSEPLVHLFMHIMKHNIDAPEARFDRNKVEEANISIAVLEDEDGLVVEMSDDGEGLDPETVKQTVVEKELMTQEAVDEIPDDETLELIFTPGYYSDADIQSGMQLDQIRHVIQDEMGAEMFVDAEPGEGTTFMIKFQDDKPAEPAESKTVKQVYGYNAGYYYLFEIDASGDCRASKVEKDEVPSKILDKWLADGTIAK</sequence>
<accession>A0A1V1PDF2</accession>
<protein>
    <submittedName>
        <fullName evidence="2">Chemotaxis protein CheA</fullName>
    </submittedName>
</protein>
<comment type="caution">
    <text evidence="2">The sequence shown here is derived from an EMBL/GenBank/DDBJ whole genome shotgun (WGS) entry which is preliminary data.</text>
</comment>